<reference evidence="2 3" key="1">
    <citation type="submission" date="2015-04" db="EMBL/GenBank/DDBJ databases">
        <title>Draft Genome Sequences of Eight Spore-Forming Food Isolates of Bacillus cereus Genome sequencing.</title>
        <authorList>
            <person name="Krawcyk A.O."/>
            <person name="de Jong A."/>
            <person name="Eijlander R.T."/>
            <person name="Berendsen E.M."/>
            <person name="Holsappel S."/>
            <person name="Wells-Bennik M."/>
            <person name="Kuipers O.P."/>
        </authorList>
    </citation>
    <scope>NUCLEOTIDE SEQUENCE [LARGE SCALE GENOMIC DNA]</scope>
    <source>
        <strain evidence="2 3">B4077</strain>
    </source>
</reference>
<evidence type="ECO:0000313" key="3">
    <source>
        <dbReference type="Proteomes" id="UP000035214"/>
    </source>
</evidence>
<dbReference type="EMBL" id="LCYI01000044">
    <property type="protein sequence ID" value="KLA26183.1"/>
    <property type="molecule type" value="Genomic_DNA"/>
</dbReference>
<dbReference type="PATRIC" id="fig|1396.428.peg.6252"/>
<feature type="transmembrane region" description="Helical" evidence="1">
    <location>
        <begin position="12"/>
        <end position="34"/>
    </location>
</feature>
<dbReference type="Pfam" id="PF20563">
    <property type="entry name" value="DUF6773"/>
    <property type="match status" value="1"/>
</dbReference>
<name>A0A0G8EPK7_BACCE</name>
<accession>A0A0G8EPK7</accession>
<proteinExistence type="predicted"/>
<feature type="transmembrane region" description="Helical" evidence="1">
    <location>
        <begin position="78"/>
        <end position="97"/>
    </location>
</feature>
<feature type="transmembrane region" description="Helical" evidence="1">
    <location>
        <begin position="40"/>
        <end position="58"/>
    </location>
</feature>
<sequence length="143" mass="16808">MYDERIEKELHQIGHQSFMIASILAITGTIISLILNNLVITQICLVISFFVSGIFYTVKVARKGIPLKKRNYYNKKFVLLLDFVCLGILWFVLGYLLGQYSLPLTFKEFFTQFISYTMATLGFYLFMYMYRKYSQKKADEEIN</sequence>
<gene>
    <name evidence="2" type="ORF">B4077_6073</name>
</gene>
<dbReference type="InterPro" id="IPR046664">
    <property type="entry name" value="DUF6773"/>
</dbReference>
<organism evidence="2 3">
    <name type="scientific">Bacillus cereus</name>
    <dbReference type="NCBI Taxonomy" id="1396"/>
    <lineage>
        <taxon>Bacteria</taxon>
        <taxon>Bacillati</taxon>
        <taxon>Bacillota</taxon>
        <taxon>Bacilli</taxon>
        <taxon>Bacillales</taxon>
        <taxon>Bacillaceae</taxon>
        <taxon>Bacillus</taxon>
        <taxon>Bacillus cereus group</taxon>
    </lineage>
</organism>
<keyword evidence="1" id="KW-1133">Transmembrane helix</keyword>
<dbReference type="AlphaFoldDB" id="A0A0G8EPK7"/>
<comment type="caution">
    <text evidence="2">The sequence shown here is derived from an EMBL/GenBank/DDBJ whole genome shotgun (WGS) entry which is preliminary data.</text>
</comment>
<dbReference type="Proteomes" id="UP000035214">
    <property type="component" value="Unassembled WGS sequence"/>
</dbReference>
<keyword evidence="1" id="KW-0812">Transmembrane</keyword>
<dbReference type="RefSeq" id="WP_046956034.1">
    <property type="nucleotide sequence ID" value="NZ_LCYI01000044.1"/>
</dbReference>
<evidence type="ECO:0000313" key="2">
    <source>
        <dbReference type="EMBL" id="KLA26183.1"/>
    </source>
</evidence>
<protein>
    <submittedName>
        <fullName evidence="2">Uncharacterized protein</fullName>
    </submittedName>
</protein>
<evidence type="ECO:0000256" key="1">
    <source>
        <dbReference type="SAM" id="Phobius"/>
    </source>
</evidence>
<keyword evidence="1" id="KW-0472">Membrane</keyword>
<feature type="transmembrane region" description="Helical" evidence="1">
    <location>
        <begin position="109"/>
        <end position="130"/>
    </location>
</feature>